<sequence length="90" mass="9531">MALVSIPKINSFSSTFSNLSTTLILSTTTTTPPSPSSSLRSSITIFSGVSSSTSNAGYSTHNSSTPVTLTRFNHRRSSFDHVDDIDSASK</sequence>
<protein>
    <submittedName>
        <fullName evidence="1">Uncharacterized protein</fullName>
    </submittedName>
</protein>
<name>A0A132AGS2_SARSC</name>
<evidence type="ECO:0000313" key="2">
    <source>
        <dbReference type="Proteomes" id="UP000616769"/>
    </source>
</evidence>
<reference evidence="1 2" key="1">
    <citation type="journal article" date="2015" name="Parasit. Vectors">
        <title>Draft genome of the scabies mite.</title>
        <authorList>
            <person name="Rider S.D.Jr."/>
            <person name="Morgan M.S."/>
            <person name="Arlian L.G."/>
        </authorList>
    </citation>
    <scope>NUCLEOTIDE SEQUENCE [LARGE SCALE GENOMIC DNA]</scope>
    <source>
        <strain evidence="1">Arlian Lab</strain>
    </source>
</reference>
<dbReference type="VEuPathDB" id="VectorBase:SSCA001000"/>
<gene>
    <name evidence="1" type="ORF">QR98_0085550</name>
</gene>
<comment type="caution">
    <text evidence="1">The sequence shown here is derived from an EMBL/GenBank/DDBJ whole genome shotgun (WGS) entry which is preliminary data.</text>
</comment>
<proteinExistence type="predicted"/>
<dbReference type="AlphaFoldDB" id="A0A132AGS2"/>
<evidence type="ECO:0000313" key="1">
    <source>
        <dbReference type="EMBL" id="KPM10009.1"/>
    </source>
</evidence>
<feature type="non-terminal residue" evidence="1">
    <location>
        <position position="90"/>
    </location>
</feature>
<accession>A0A132AGS2</accession>
<dbReference type="Proteomes" id="UP000616769">
    <property type="component" value="Unassembled WGS sequence"/>
</dbReference>
<dbReference type="EMBL" id="JXLN01014384">
    <property type="protein sequence ID" value="KPM10009.1"/>
    <property type="molecule type" value="Genomic_DNA"/>
</dbReference>
<organism evidence="1 2">
    <name type="scientific">Sarcoptes scabiei</name>
    <name type="common">Itch mite</name>
    <name type="synonym">Acarus scabiei</name>
    <dbReference type="NCBI Taxonomy" id="52283"/>
    <lineage>
        <taxon>Eukaryota</taxon>
        <taxon>Metazoa</taxon>
        <taxon>Ecdysozoa</taxon>
        <taxon>Arthropoda</taxon>
        <taxon>Chelicerata</taxon>
        <taxon>Arachnida</taxon>
        <taxon>Acari</taxon>
        <taxon>Acariformes</taxon>
        <taxon>Sarcoptiformes</taxon>
        <taxon>Astigmata</taxon>
        <taxon>Psoroptidia</taxon>
        <taxon>Sarcoptoidea</taxon>
        <taxon>Sarcoptidae</taxon>
        <taxon>Sarcoptinae</taxon>
        <taxon>Sarcoptes</taxon>
    </lineage>
</organism>